<evidence type="ECO:0000256" key="7">
    <source>
        <dbReference type="SAM" id="SignalP"/>
    </source>
</evidence>
<evidence type="ECO:0000256" key="5">
    <source>
        <dbReference type="ARBA" id="ARBA00022801"/>
    </source>
</evidence>
<evidence type="ECO:0000313" key="9">
    <source>
        <dbReference type="Proteomes" id="UP001634394"/>
    </source>
</evidence>
<evidence type="ECO:0000256" key="1">
    <source>
        <dbReference type="ARBA" id="ARBA00009431"/>
    </source>
</evidence>
<comment type="similarity">
    <text evidence="1">Belongs to the peptidase S10 family.</text>
</comment>
<dbReference type="PANTHER" id="PTHR11802:SF472">
    <property type="entry name" value="SERINE CARBOXYPEPTIDASE CPVL-RELATED"/>
    <property type="match status" value="1"/>
</dbReference>
<evidence type="ECO:0000256" key="6">
    <source>
        <dbReference type="ARBA" id="ARBA00023180"/>
    </source>
</evidence>
<keyword evidence="6" id="KW-0325">Glycoprotein</keyword>
<evidence type="ECO:0008006" key="10">
    <source>
        <dbReference type="Google" id="ProtNLM"/>
    </source>
</evidence>
<dbReference type="PROSITE" id="PS00560">
    <property type="entry name" value="CARBOXYPEPT_SER_HIS"/>
    <property type="match status" value="1"/>
</dbReference>
<evidence type="ECO:0000313" key="8">
    <source>
        <dbReference type="EMBL" id="KAL3831836.1"/>
    </source>
</evidence>
<dbReference type="Pfam" id="PF00450">
    <property type="entry name" value="Peptidase_S10"/>
    <property type="match status" value="1"/>
</dbReference>
<dbReference type="Gene3D" id="3.40.50.1820">
    <property type="entry name" value="alpha/beta hydrolase"/>
    <property type="match status" value="1"/>
</dbReference>
<dbReference type="EMBL" id="JBJQND010000019">
    <property type="protein sequence ID" value="KAL3831836.1"/>
    <property type="molecule type" value="Genomic_DNA"/>
</dbReference>
<dbReference type="PANTHER" id="PTHR11802">
    <property type="entry name" value="SERINE PROTEASE FAMILY S10 SERINE CARBOXYPEPTIDASE"/>
    <property type="match status" value="1"/>
</dbReference>
<keyword evidence="3" id="KW-0645">Protease</keyword>
<dbReference type="Proteomes" id="UP001634394">
    <property type="component" value="Unassembled WGS sequence"/>
</dbReference>
<sequence>MNVLIAMCCLSFLPLFQSHRNAFFNIYPRKFSMVSNCDGVDPGQPLFLTPYIESLQIKRARQLSRVGPLGGFNLESYAGFFTVNKNYNSSMFFWFFPAQVLPPLMLRDVTWNKRYSLLYIDNPVGTGYSFTQAEAGYATNEADVGRDLYSCLYQFFTVFNEYQKNDFYATGQSYAGKYVPTISYYIHMKNPTAAMKINLKGMAIGNGLTDPETMMSEYATFMYSVGLLDKNQRAYFQSMTDMAVAYIRDKQFVKAILIMDLLLNGELTKYPSYFYNVTGTKNYYNFLLTEYPADFNYYRSFATSPEIRRSIHVGNLTYHDAEEVRTHLLDDIMDTIKPLISVLMENYKVMFYNGQLDIIIAVPMTEAFILSIPWSGQDMYRTVDRKIWKMNPNDTEVAGYVRQVKNFYQVIVRGAGHTVPYDQPARAWDMIQRFIENKSFS</sequence>
<evidence type="ECO:0000256" key="4">
    <source>
        <dbReference type="ARBA" id="ARBA00022729"/>
    </source>
</evidence>
<dbReference type="PRINTS" id="PR00724">
    <property type="entry name" value="CRBOXYPTASEC"/>
</dbReference>
<reference evidence="8 9" key="1">
    <citation type="submission" date="2024-11" db="EMBL/GenBank/DDBJ databases">
        <title>Chromosome-level genome assembly of the freshwater bivalve Anodonta woodiana.</title>
        <authorList>
            <person name="Chen X."/>
        </authorList>
    </citation>
    <scope>NUCLEOTIDE SEQUENCE [LARGE SCALE GENOMIC DNA]</scope>
    <source>
        <strain evidence="8">MN2024</strain>
        <tissue evidence="8">Gills</tissue>
    </source>
</reference>
<keyword evidence="2" id="KW-0121">Carboxypeptidase</keyword>
<dbReference type="AlphaFoldDB" id="A0ABD3T5D4"/>
<keyword evidence="4 7" id="KW-0732">Signal</keyword>
<dbReference type="InterPro" id="IPR001563">
    <property type="entry name" value="Peptidase_S10"/>
</dbReference>
<protein>
    <recommendedName>
        <fullName evidence="10">Serine carboxypeptidase CPVL</fullName>
    </recommendedName>
</protein>
<dbReference type="GO" id="GO:0006508">
    <property type="term" value="P:proteolysis"/>
    <property type="evidence" value="ECO:0007669"/>
    <property type="project" value="UniProtKB-KW"/>
</dbReference>
<keyword evidence="5" id="KW-0378">Hydrolase</keyword>
<feature type="signal peptide" evidence="7">
    <location>
        <begin position="1"/>
        <end position="18"/>
    </location>
</feature>
<name>A0ABD3T5D4_SINWO</name>
<feature type="chain" id="PRO_5044767309" description="Serine carboxypeptidase CPVL" evidence="7">
    <location>
        <begin position="19"/>
        <end position="441"/>
    </location>
</feature>
<dbReference type="SUPFAM" id="SSF53474">
    <property type="entry name" value="alpha/beta-Hydrolases"/>
    <property type="match status" value="1"/>
</dbReference>
<evidence type="ECO:0000256" key="2">
    <source>
        <dbReference type="ARBA" id="ARBA00022645"/>
    </source>
</evidence>
<gene>
    <name evidence="8" type="ORF">ACJMK2_023536</name>
</gene>
<proteinExistence type="inferred from homology"/>
<keyword evidence="9" id="KW-1185">Reference proteome</keyword>
<organism evidence="8 9">
    <name type="scientific">Sinanodonta woodiana</name>
    <name type="common">Chinese pond mussel</name>
    <name type="synonym">Anodonta woodiana</name>
    <dbReference type="NCBI Taxonomy" id="1069815"/>
    <lineage>
        <taxon>Eukaryota</taxon>
        <taxon>Metazoa</taxon>
        <taxon>Spiralia</taxon>
        <taxon>Lophotrochozoa</taxon>
        <taxon>Mollusca</taxon>
        <taxon>Bivalvia</taxon>
        <taxon>Autobranchia</taxon>
        <taxon>Heteroconchia</taxon>
        <taxon>Palaeoheterodonta</taxon>
        <taxon>Unionida</taxon>
        <taxon>Unionoidea</taxon>
        <taxon>Unionidae</taxon>
        <taxon>Unioninae</taxon>
        <taxon>Sinanodonta</taxon>
    </lineage>
</organism>
<dbReference type="InterPro" id="IPR033124">
    <property type="entry name" value="Ser_caboxypep_his_AS"/>
</dbReference>
<comment type="caution">
    <text evidence="8">The sequence shown here is derived from an EMBL/GenBank/DDBJ whole genome shotgun (WGS) entry which is preliminary data.</text>
</comment>
<evidence type="ECO:0000256" key="3">
    <source>
        <dbReference type="ARBA" id="ARBA00022670"/>
    </source>
</evidence>
<dbReference type="GO" id="GO:0004180">
    <property type="term" value="F:carboxypeptidase activity"/>
    <property type="evidence" value="ECO:0007669"/>
    <property type="project" value="UniProtKB-KW"/>
</dbReference>
<dbReference type="InterPro" id="IPR029058">
    <property type="entry name" value="AB_hydrolase_fold"/>
</dbReference>
<accession>A0ABD3T5D4</accession>